<dbReference type="GO" id="GO:0007165">
    <property type="term" value="P:signal transduction"/>
    <property type="evidence" value="ECO:0007669"/>
    <property type="project" value="InterPro"/>
</dbReference>
<dbReference type="OrthoDB" id="1426235at2"/>
<organism evidence="5 6">
    <name type="scientific">Methylomagnum ishizawai</name>
    <dbReference type="NCBI Taxonomy" id="1760988"/>
    <lineage>
        <taxon>Bacteria</taxon>
        <taxon>Pseudomonadati</taxon>
        <taxon>Pseudomonadota</taxon>
        <taxon>Gammaproteobacteria</taxon>
        <taxon>Methylococcales</taxon>
        <taxon>Methylococcaceae</taxon>
        <taxon>Methylomagnum</taxon>
    </lineage>
</organism>
<dbReference type="InterPro" id="IPR019734">
    <property type="entry name" value="TPR_rpt"/>
</dbReference>
<sequence>MRDQVFISYSHEDGDYLAQLKKHLKPLVRAEQMGLWTDLDIEPGQEWFAEIKSALDRAKVAVLLVTPDFWNSEFIERHEFKPLLELARQGQVTLLWVPVRDSIWKETPLESRQAALDPRKPIAKMVGADRDSAWVEVAERIGWALGAESALGTEPAGSGSKPNAPWNWPRLRLTLALTLGGGSLSILIQLFSSPEIAGHLEKARQRLDIGLYADAAAEYQAVLELVSGHAEARFGKAKADLGRRLATGTDLEVVAPELKTMHGRAPQDADLLVLMGDRCYREKIQEDRDCAWQYYQAALASDPRLPEAHYRYAVLLNEVGQFGEAAIEFHKAHELAPETPHYMLGYGVALMKRQPADYGAASLLLEQIEDSPLARLEAAKARWAVGDIGDAARDQAKAIEWLPNPATSATDRAGWKFGLSDKTRILHLTSAAGKRCYAGLALAASRFLQGDQAASEAAFRQAACPADARDIKAAIAVDLETYAEPRPKLAERSQAFRRRLLDEGG</sequence>
<dbReference type="AlphaFoldDB" id="A0A1Y6CXA4"/>
<dbReference type="InterPro" id="IPR011990">
    <property type="entry name" value="TPR-like_helical_dom_sf"/>
</dbReference>
<dbReference type="SUPFAM" id="SSF48452">
    <property type="entry name" value="TPR-like"/>
    <property type="match status" value="1"/>
</dbReference>
<evidence type="ECO:0000256" key="1">
    <source>
        <dbReference type="ARBA" id="ARBA00022737"/>
    </source>
</evidence>
<dbReference type="InterPro" id="IPR051012">
    <property type="entry name" value="CellSynth/LPSAsmb/PSIAsmb"/>
</dbReference>
<feature type="repeat" description="TPR" evidence="3">
    <location>
        <begin position="306"/>
        <end position="339"/>
    </location>
</feature>
<dbReference type="RefSeq" id="WP_085212695.1">
    <property type="nucleotide sequence ID" value="NZ_FXAM01000001.1"/>
</dbReference>
<dbReference type="Proteomes" id="UP000192923">
    <property type="component" value="Unassembled WGS sequence"/>
</dbReference>
<dbReference type="PANTHER" id="PTHR45586:SF1">
    <property type="entry name" value="LIPOPOLYSACCHARIDE ASSEMBLY PROTEIN B"/>
    <property type="match status" value="1"/>
</dbReference>
<evidence type="ECO:0000256" key="2">
    <source>
        <dbReference type="ARBA" id="ARBA00022803"/>
    </source>
</evidence>
<accession>A0A1Y6CXA4</accession>
<dbReference type="STRING" id="1760988.SAMN02949497_2245"/>
<dbReference type="SUPFAM" id="SSF52200">
    <property type="entry name" value="Toll/Interleukin receptor TIR domain"/>
    <property type="match status" value="1"/>
</dbReference>
<dbReference type="Gene3D" id="1.25.40.10">
    <property type="entry name" value="Tetratricopeptide repeat domain"/>
    <property type="match status" value="1"/>
</dbReference>
<dbReference type="PROSITE" id="PS50104">
    <property type="entry name" value="TIR"/>
    <property type="match status" value="1"/>
</dbReference>
<dbReference type="PROSITE" id="PS50005">
    <property type="entry name" value="TPR"/>
    <property type="match status" value="1"/>
</dbReference>
<evidence type="ECO:0000259" key="4">
    <source>
        <dbReference type="PROSITE" id="PS50104"/>
    </source>
</evidence>
<dbReference type="PANTHER" id="PTHR45586">
    <property type="entry name" value="TPR REPEAT-CONTAINING PROTEIN PA4667"/>
    <property type="match status" value="1"/>
</dbReference>
<reference evidence="5 6" key="1">
    <citation type="submission" date="2016-12" db="EMBL/GenBank/DDBJ databases">
        <authorList>
            <person name="Song W.-J."/>
            <person name="Kurnit D.M."/>
        </authorList>
    </citation>
    <scope>NUCLEOTIDE SEQUENCE [LARGE SCALE GENOMIC DNA]</scope>
    <source>
        <strain evidence="5 6">175</strain>
    </source>
</reference>
<gene>
    <name evidence="5" type="ORF">SAMN02949497_2245</name>
</gene>
<feature type="domain" description="TIR" evidence="4">
    <location>
        <begin position="1"/>
        <end position="125"/>
    </location>
</feature>
<evidence type="ECO:0000313" key="6">
    <source>
        <dbReference type="Proteomes" id="UP000192923"/>
    </source>
</evidence>
<proteinExistence type="predicted"/>
<dbReference type="InterPro" id="IPR000157">
    <property type="entry name" value="TIR_dom"/>
</dbReference>
<dbReference type="Gene3D" id="3.40.50.10140">
    <property type="entry name" value="Toll/interleukin-1 receptor homology (TIR) domain"/>
    <property type="match status" value="1"/>
</dbReference>
<dbReference type="Pfam" id="PF13676">
    <property type="entry name" value="TIR_2"/>
    <property type="match status" value="1"/>
</dbReference>
<evidence type="ECO:0000313" key="5">
    <source>
        <dbReference type="EMBL" id="SMF94906.1"/>
    </source>
</evidence>
<keyword evidence="6" id="KW-1185">Reference proteome</keyword>
<keyword evidence="1" id="KW-0677">Repeat</keyword>
<protein>
    <submittedName>
        <fullName evidence="5">TIR domain-containing protein</fullName>
    </submittedName>
</protein>
<keyword evidence="2 3" id="KW-0802">TPR repeat</keyword>
<evidence type="ECO:0000256" key="3">
    <source>
        <dbReference type="PROSITE-ProRule" id="PRU00339"/>
    </source>
</evidence>
<dbReference type="InterPro" id="IPR035897">
    <property type="entry name" value="Toll_tir_struct_dom_sf"/>
</dbReference>
<dbReference type="EMBL" id="FXAM01000001">
    <property type="protein sequence ID" value="SMF94906.1"/>
    <property type="molecule type" value="Genomic_DNA"/>
</dbReference>
<name>A0A1Y6CXA4_9GAMM</name>